<reference evidence="4 5" key="1">
    <citation type="submission" date="2015-03" db="EMBL/GenBank/DDBJ databases">
        <authorList>
            <consortium name="Pathogen Informatics"/>
            <person name="Murphy D."/>
        </authorList>
    </citation>
    <scope>NUCLEOTIDE SEQUENCE [LARGE SCALE GENOMIC DNA]</scope>
    <source>
        <strain evidence="4 5">IP05342</strain>
    </source>
</reference>
<evidence type="ECO:0000313" key="6">
    <source>
        <dbReference type="Proteomes" id="UP000048841"/>
    </source>
</evidence>
<dbReference type="PIRSF" id="PIRSF006257">
    <property type="entry name" value="UCP006257"/>
    <property type="match status" value="1"/>
</dbReference>
<dbReference type="InterPro" id="IPR007384">
    <property type="entry name" value="UCP006257"/>
</dbReference>
<dbReference type="RefSeq" id="WP_013649377.1">
    <property type="nucleotide sequence ID" value="NZ_CGBR01000014.1"/>
</dbReference>
<dbReference type="EMBL" id="CPXJ01000111">
    <property type="protein sequence ID" value="CNE74627.1"/>
    <property type="molecule type" value="Genomic_DNA"/>
</dbReference>
<dbReference type="Pfam" id="PF04287">
    <property type="entry name" value="DUF446"/>
    <property type="match status" value="1"/>
</dbReference>
<dbReference type="PANTHER" id="PTHR39586">
    <property type="entry name" value="CYTOPLASMIC PROTEIN-RELATED"/>
    <property type="match status" value="1"/>
</dbReference>
<evidence type="ECO:0000313" key="5">
    <source>
        <dbReference type="Proteomes" id="UP000041601"/>
    </source>
</evidence>
<dbReference type="Gene3D" id="1.20.1440.40">
    <property type="entry name" value="YqcC-like"/>
    <property type="match status" value="1"/>
</dbReference>
<dbReference type="InterPro" id="IPR023376">
    <property type="entry name" value="YqcC-like_dom"/>
</dbReference>
<feature type="domain" description="YqcC-like" evidence="2">
    <location>
        <begin position="6"/>
        <end position="104"/>
    </location>
</feature>
<dbReference type="PATRIC" id="fig|630.129.peg.3369"/>
<dbReference type="SUPFAM" id="SSF158452">
    <property type="entry name" value="YqcC-like"/>
    <property type="match status" value="1"/>
</dbReference>
<proteinExistence type="predicted"/>
<dbReference type="AlphaFoldDB" id="A0A0E1NJJ0"/>
<dbReference type="Proteomes" id="UP000048841">
    <property type="component" value="Unassembled WGS sequence"/>
</dbReference>
<dbReference type="KEGG" id="yet:CH48_741"/>
<dbReference type="InterPro" id="IPR036814">
    <property type="entry name" value="YqcC-like_sf"/>
</dbReference>
<name>A0A0E1NJJ0_YEREN</name>
<reference evidence="3 6" key="2">
    <citation type="submission" date="2015-03" db="EMBL/GenBank/DDBJ databases">
        <authorList>
            <person name="Murphy D."/>
        </authorList>
    </citation>
    <scope>NUCLEOTIDE SEQUENCE [LARGE SCALE GENOMIC DNA]</scope>
    <source>
        <strain evidence="3 6">IP26249</strain>
    </source>
</reference>
<dbReference type="EMBL" id="CGBR01000014">
    <property type="protein sequence ID" value="CFQ63746.1"/>
    <property type="molecule type" value="Genomic_DNA"/>
</dbReference>
<dbReference type="Proteomes" id="UP000041601">
    <property type="component" value="Unassembled WGS sequence"/>
</dbReference>
<keyword evidence="5" id="KW-1185">Reference proteome</keyword>
<gene>
    <name evidence="3" type="primary">yqcC</name>
    <name evidence="3" type="ORF">ERS137941_02258</name>
    <name evidence="4" type="ORF">ERS137959_04572</name>
</gene>
<accession>A0A0E1NJJ0</accession>
<dbReference type="GO" id="GO:0044010">
    <property type="term" value="P:single-species biofilm formation"/>
    <property type="evidence" value="ECO:0007669"/>
    <property type="project" value="TreeGrafter"/>
</dbReference>
<comment type="similarity">
    <text evidence="1">To the N-terminal of E.carotovora exoenzyme regulation regulon ORF1. The C-terminal part is colinear with YqcB.</text>
</comment>
<dbReference type="FunFam" id="1.20.1440.40:FF:000001">
    <property type="entry name" value="DUF446 domain protein"/>
    <property type="match status" value="1"/>
</dbReference>
<evidence type="ECO:0000313" key="4">
    <source>
        <dbReference type="EMBL" id="CNE74627.1"/>
    </source>
</evidence>
<protein>
    <submittedName>
        <fullName evidence="3">Domain of uncharacterized function, DUF446</fullName>
    </submittedName>
</protein>
<evidence type="ECO:0000313" key="3">
    <source>
        <dbReference type="EMBL" id="CFQ63746.1"/>
    </source>
</evidence>
<dbReference type="PANTHER" id="PTHR39586:SF1">
    <property type="entry name" value="CYTOPLASMIC PROTEIN"/>
    <property type="match status" value="1"/>
</dbReference>
<evidence type="ECO:0000259" key="2">
    <source>
        <dbReference type="Pfam" id="PF04287"/>
    </source>
</evidence>
<sequence>MNTENQVRQSLQNIELAMRAIDLWQTVPPQAEAFESNEPFSIDTMDAEQWLQWVLIPRMYALLESKGPLPTRFSITPYFEEALTGEDRPDCTLLLVELQRLDDLLNKENH</sequence>
<evidence type="ECO:0000256" key="1">
    <source>
        <dbReference type="ARBA" id="ARBA00060999"/>
    </source>
</evidence>
<organism evidence="3 6">
    <name type="scientific">Yersinia enterocolitica</name>
    <dbReference type="NCBI Taxonomy" id="630"/>
    <lineage>
        <taxon>Bacteria</taxon>
        <taxon>Pseudomonadati</taxon>
        <taxon>Pseudomonadota</taxon>
        <taxon>Gammaproteobacteria</taxon>
        <taxon>Enterobacterales</taxon>
        <taxon>Yersiniaceae</taxon>
        <taxon>Yersinia</taxon>
    </lineage>
</organism>